<dbReference type="eggNOG" id="COG2365">
    <property type="taxonomic scope" value="Bacteria"/>
</dbReference>
<dbReference type="EMBL" id="AZFW01000009">
    <property type="protein sequence ID" value="KRM29888.1"/>
    <property type="molecule type" value="Genomic_DNA"/>
</dbReference>
<sequence length="266" mass="30192">MTVTVPYVLPIEKGPNFRDLGGYQTTDGRTIKYHKLIRSGRMNKLSDQDLAFLTDYGVRTIIDLRSPKEKQQWPDRVPAGARYELNSIFPTDETQVSKSIVELRKLYDKDPVAGFMNMVNTYRDMVSRGSAQRAFHHFFEILCAHDQDNDAVLYHCTSGKDRTGMATVYLLTVLGIPAATIRADYLLSNPLLHKNRRDRLAALRAADSNSALIATTRSLASVRNEYLDAALVKIEDDYGSLPDYIENQLGVDNQMQAQLRQIYLKR</sequence>
<name>A0A0R1XI73_9LACO</name>
<dbReference type="AlphaFoldDB" id="A0A0R1XI73"/>
<dbReference type="PANTHER" id="PTHR31126:SF1">
    <property type="entry name" value="TYROSINE SPECIFIC PROTEIN PHOSPHATASES DOMAIN-CONTAINING PROTEIN"/>
    <property type="match status" value="1"/>
</dbReference>
<dbReference type="InterPro" id="IPR029021">
    <property type="entry name" value="Prot-tyrosine_phosphatase-like"/>
</dbReference>
<dbReference type="OrthoDB" id="1188001at2"/>
<gene>
    <name evidence="2" type="ORF">FC91_GL000262</name>
</gene>
<organism evidence="2 3">
    <name type="scientific">Schleiferilactobacillus harbinensis DSM 16991</name>
    <dbReference type="NCBI Taxonomy" id="1122147"/>
    <lineage>
        <taxon>Bacteria</taxon>
        <taxon>Bacillati</taxon>
        <taxon>Bacillota</taxon>
        <taxon>Bacilli</taxon>
        <taxon>Lactobacillales</taxon>
        <taxon>Lactobacillaceae</taxon>
        <taxon>Schleiferilactobacillus</taxon>
    </lineage>
</organism>
<evidence type="ECO:0000313" key="2">
    <source>
        <dbReference type="EMBL" id="KRM29888.1"/>
    </source>
</evidence>
<dbReference type="Gene3D" id="3.90.190.10">
    <property type="entry name" value="Protein tyrosine phosphatase superfamily"/>
    <property type="match status" value="1"/>
</dbReference>
<accession>A0A0R1XI73</accession>
<dbReference type="InterPro" id="IPR026893">
    <property type="entry name" value="Tyr/Ser_Pase_IphP-type"/>
</dbReference>
<evidence type="ECO:0000256" key="1">
    <source>
        <dbReference type="ARBA" id="ARBA00009580"/>
    </source>
</evidence>
<proteinExistence type="inferred from homology"/>
<dbReference type="Pfam" id="PF13350">
    <property type="entry name" value="Y_phosphatase3"/>
    <property type="match status" value="1"/>
</dbReference>
<evidence type="ECO:0000313" key="3">
    <source>
        <dbReference type="Proteomes" id="UP000050949"/>
    </source>
</evidence>
<dbReference type="PATRIC" id="fig|1122147.4.peg.274"/>
<protein>
    <submittedName>
        <fullName evidence="2">Protein tyrosine serine phosphatase</fullName>
    </submittedName>
</protein>
<dbReference type="GO" id="GO:0004721">
    <property type="term" value="F:phosphoprotein phosphatase activity"/>
    <property type="evidence" value="ECO:0007669"/>
    <property type="project" value="InterPro"/>
</dbReference>
<comment type="caution">
    <text evidence="2">The sequence shown here is derived from an EMBL/GenBank/DDBJ whole genome shotgun (WGS) entry which is preliminary data.</text>
</comment>
<reference evidence="2 3" key="1">
    <citation type="journal article" date="2015" name="Genome Announc.">
        <title>Expanding the biotechnology potential of lactobacilli through comparative genomics of 213 strains and associated genera.</title>
        <authorList>
            <person name="Sun Z."/>
            <person name="Harris H.M."/>
            <person name="McCann A."/>
            <person name="Guo C."/>
            <person name="Argimon S."/>
            <person name="Zhang W."/>
            <person name="Yang X."/>
            <person name="Jeffery I.B."/>
            <person name="Cooney J.C."/>
            <person name="Kagawa T.F."/>
            <person name="Liu W."/>
            <person name="Song Y."/>
            <person name="Salvetti E."/>
            <person name="Wrobel A."/>
            <person name="Rasinkangas P."/>
            <person name="Parkhill J."/>
            <person name="Rea M.C."/>
            <person name="O'Sullivan O."/>
            <person name="Ritari J."/>
            <person name="Douillard F.P."/>
            <person name="Paul Ross R."/>
            <person name="Yang R."/>
            <person name="Briner A.E."/>
            <person name="Felis G.E."/>
            <person name="de Vos W.M."/>
            <person name="Barrangou R."/>
            <person name="Klaenhammer T.R."/>
            <person name="Caufield P.W."/>
            <person name="Cui Y."/>
            <person name="Zhang H."/>
            <person name="O'Toole P.W."/>
        </authorList>
    </citation>
    <scope>NUCLEOTIDE SEQUENCE [LARGE SCALE GENOMIC DNA]</scope>
    <source>
        <strain evidence="2 3">DSM 16991</strain>
    </source>
</reference>
<comment type="similarity">
    <text evidence="1">Belongs to the protein-tyrosine phosphatase family.</text>
</comment>
<dbReference type="PANTHER" id="PTHR31126">
    <property type="entry name" value="TYROSINE-PROTEIN PHOSPHATASE"/>
    <property type="match status" value="1"/>
</dbReference>
<dbReference type="RefSeq" id="WP_027828581.1">
    <property type="nucleotide sequence ID" value="NZ_AUEH01000023.1"/>
</dbReference>
<dbReference type="SUPFAM" id="SSF52799">
    <property type="entry name" value="(Phosphotyrosine protein) phosphatases II"/>
    <property type="match status" value="1"/>
</dbReference>
<dbReference type="Proteomes" id="UP000050949">
    <property type="component" value="Unassembled WGS sequence"/>
</dbReference>